<organism evidence="4 5">
    <name type="scientific">Saccharibacillus endophyticus</name>
    <dbReference type="NCBI Taxonomy" id="2060666"/>
    <lineage>
        <taxon>Bacteria</taxon>
        <taxon>Bacillati</taxon>
        <taxon>Bacillota</taxon>
        <taxon>Bacilli</taxon>
        <taxon>Bacillales</taxon>
        <taxon>Paenibacillaceae</taxon>
        <taxon>Saccharibacillus</taxon>
    </lineage>
</organism>
<dbReference type="Proteomes" id="UP000605427">
    <property type="component" value="Unassembled WGS sequence"/>
</dbReference>
<keyword evidence="3" id="KW-0472">Membrane</keyword>
<dbReference type="NCBIfam" id="TIGR02532">
    <property type="entry name" value="IV_pilin_GFxxxE"/>
    <property type="match status" value="1"/>
</dbReference>
<dbReference type="EMBL" id="BMDD01000008">
    <property type="protein sequence ID" value="GGH87098.1"/>
    <property type="molecule type" value="Genomic_DNA"/>
</dbReference>
<evidence type="ECO:0000313" key="4">
    <source>
        <dbReference type="EMBL" id="GGH87098.1"/>
    </source>
</evidence>
<sequence length="176" mass="18822">MNQETEVVNEVEVKESRKSTFMQRVWSKMGKDEKGFTLIELLAVLVIIAIIAVIAIPLIGNIINNSRTNADLATARQVYDASRLYVTDKLNGDFQGTGTPPTVTVNVSSTTNSLQADGFLEKGLYLPSTKKAITSGSVIYQNGQLKASGTAVTISDGTTDGTKNFTAAEILSSTAE</sequence>
<keyword evidence="2" id="KW-0178">Competence</keyword>
<feature type="transmembrane region" description="Helical" evidence="3">
    <location>
        <begin position="38"/>
        <end position="59"/>
    </location>
</feature>
<gene>
    <name evidence="4" type="ORF">GCM10007362_48430</name>
</gene>
<comment type="subcellular location">
    <subcellularLocation>
        <location evidence="1">Cell surface</location>
    </subcellularLocation>
</comment>
<evidence type="ECO:0008006" key="6">
    <source>
        <dbReference type="Google" id="ProtNLM"/>
    </source>
</evidence>
<dbReference type="InterPro" id="IPR045584">
    <property type="entry name" value="Pilin-like"/>
</dbReference>
<protein>
    <recommendedName>
        <fullName evidence="6">Prepilin-type N-terminal cleavage/methylation domain-containing protein</fullName>
    </recommendedName>
</protein>
<name>A0ABQ2A6M4_9BACL</name>
<comment type="caution">
    <text evidence="4">The sequence shown here is derived from an EMBL/GenBank/DDBJ whole genome shotgun (WGS) entry which is preliminary data.</text>
</comment>
<dbReference type="InterPro" id="IPR012902">
    <property type="entry name" value="N_methyl_site"/>
</dbReference>
<evidence type="ECO:0000256" key="3">
    <source>
        <dbReference type="SAM" id="Phobius"/>
    </source>
</evidence>
<evidence type="ECO:0000256" key="1">
    <source>
        <dbReference type="ARBA" id="ARBA00004241"/>
    </source>
</evidence>
<keyword evidence="5" id="KW-1185">Reference proteome</keyword>
<accession>A0ABQ2A6M4</accession>
<dbReference type="PROSITE" id="PS00409">
    <property type="entry name" value="PROKAR_NTER_METHYL"/>
    <property type="match status" value="1"/>
</dbReference>
<dbReference type="Gene3D" id="3.30.700.10">
    <property type="entry name" value="Glycoprotein, Type 4 Pilin"/>
    <property type="match status" value="1"/>
</dbReference>
<reference evidence="5" key="1">
    <citation type="journal article" date="2019" name="Int. J. Syst. Evol. Microbiol.">
        <title>The Global Catalogue of Microorganisms (GCM) 10K type strain sequencing project: providing services to taxonomists for standard genome sequencing and annotation.</title>
        <authorList>
            <consortium name="The Broad Institute Genomics Platform"/>
            <consortium name="The Broad Institute Genome Sequencing Center for Infectious Disease"/>
            <person name="Wu L."/>
            <person name="Ma J."/>
        </authorList>
    </citation>
    <scope>NUCLEOTIDE SEQUENCE [LARGE SCALE GENOMIC DNA]</scope>
    <source>
        <strain evidence="5">CCM 8702</strain>
    </source>
</reference>
<dbReference type="SUPFAM" id="SSF54523">
    <property type="entry name" value="Pili subunits"/>
    <property type="match status" value="1"/>
</dbReference>
<evidence type="ECO:0000256" key="2">
    <source>
        <dbReference type="ARBA" id="ARBA00023287"/>
    </source>
</evidence>
<keyword evidence="3" id="KW-1133">Transmembrane helix</keyword>
<dbReference type="Pfam" id="PF07963">
    <property type="entry name" value="N_methyl"/>
    <property type="match status" value="1"/>
</dbReference>
<proteinExistence type="predicted"/>
<evidence type="ECO:0000313" key="5">
    <source>
        <dbReference type="Proteomes" id="UP000605427"/>
    </source>
</evidence>
<keyword evidence="3" id="KW-0812">Transmembrane</keyword>